<evidence type="ECO:0000256" key="8">
    <source>
        <dbReference type="ARBA" id="ARBA00023170"/>
    </source>
</evidence>
<evidence type="ECO:0000256" key="6">
    <source>
        <dbReference type="ARBA" id="ARBA00022989"/>
    </source>
</evidence>
<sequence>MKGQAREETDKILLELENWIKVYRIWPKECANPYCILMLTVGLYLIVQSMVVQAARWSISDFDEKIVGMENLTFCLSVFLEFIDVNSYKRNTKMLKLIRSDYIGCQILNFKDGGPRTSVQPTSSQLQKSKMALADLMTTKALNNLTTIERSVLYFYLGFISVSFINLTLYLINIQTLEDLRLPLILYIPYISNLTSKVFRSLTKYLICLIFEVAYIVSTLYWTNTSYKFLLLAFNHVLTEIKLFNIENEDDRGEWKMDQELRGEVVYNQNQLRQEMRLKLIHHQTIVRGITFLSEYMQIKWFYLNGYTTMQLCIAIICLLKGEPIIRVKYVAILLIIIVITYFYSELGQDIVDECERMRTNLLYCDWIDKPLWYKKSMVLMMTQNNRLPEISLFNICTMNRNNLGVVVQASYSYFNLLKNFSN</sequence>
<evidence type="ECO:0000313" key="11">
    <source>
        <dbReference type="EMBL" id="RZF32052.1"/>
    </source>
</evidence>
<dbReference type="PANTHER" id="PTHR21137">
    <property type="entry name" value="ODORANT RECEPTOR"/>
    <property type="match status" value="1"/>
</dbReference>
<keyword evidence="8 10" id="KW-0675">Receptor</keyword>
<keyword evidence="2" id="KW-1003">Cell membrane</keyword>
<dbReference type="AlphaFoldDB" id="A0A482WFJ2"/>
<keyword evidence="9 10" id="KW-0807">Transducer</keyword>
<comment type="subcellular location">
    <subcellularLocation>
        <location evidence="1 10">Cell membrane</location>
        <topology evidence="1 10">Multi-pass membrane protein</topology>
    </subcellularLocation>
</comment>
<feature type="transmembrane region" description="Helical" evidence="10">
    <location>
        <begin position="327"/>
        <end position="345"/>
    </location>
</feature>
<dbReference type="GO" id="GO:0005886">
    <property type="term" value="C:plasma membrane"/>
    <property type="evidence" value="ECO:0007669"/>
    <property type="project" value="UniProtKB-SubCell"/>
</dbReference>
<evidence type="ECO:0000256" key="2">
    <source>
        <dbReference type="ARBA" id="ARBA00022475"/>
    </source>
</evidence>
<dbReference type="Proteomes" id="UP000291343">
    <property type="component" value="Unassembled WGS sequence"/>
</dbReference>
<dbReference type="GO" id="GO:0004984">
    <property type="term" value="F:olfactory receptor activity"/>
    <property type="evidence" value="ECO:0007669"/>
    <property type="project" value="InterPro"/>
</dbReference>
<keyword evidence="3 10" id="KW-0716">Sensory transduction</keyword>
<evidence type="ECO:0000313" key="12">
    <source>
        <dbReference type="Proteomes" id="UP000291343"/>
    </source>
</evidence>
<evidence type="ECO:0000256" key="1">
    <source>
        <dbReference type="ARBA" id="ARBA00004651"/>
    </source>
</evidence>
<dbReference type="Pfam" id="PF02949">
    <property type="entry name" value="7tm_6"/>
    <property type="match status" value="1"/>
</dbReference>
<proteinExistence type="inferred from homology"/>
<protein>
    <recommendedName>
        <fullName evidence="10">Odorant receptor</fullName>
    </recommendedName>
</protein>
<evidence type="ECO:0000256" key="3">
    <source>
        <dbReference type="ARBA" id="ARBA00022606"/>
    </source>
</evidence>
<dbReference type="PANTHER" id="PTHR21137:SF35">
    <property type="entry name" value="ODORANT RECEPTOR 19A-RELATED"/>
    <property type="match status" value="1"/>
</dbReference>
<comment type="caution">
    <text evidence="10">Lacks conserved residue(s) required for the propagation of feature annotation.</text>
</comment>
<evidence type="ECO:0000256" key="4">
    <source>
        <dbReference type="ARBA" id="ARBA00022692"/>
    </source>
</evidence>
<dbReference type="EMBL" id="QKKF02037604">
    <property type="protein sequence ID" value="RZF32052.1"/>
    <property type="molecule type" value="Genomic_DNA"/>
</dbReference>
<name>A0A482WFJ2_LAOST</name>
<keyword evidence="6 10" id="KW-1133">Transmembrane helix</keyword>
<evidence type="ECO:0000256" key="7">
    <source>
        <dbReference type="ARBA" id="ARBA00023136"/>
    </source>
</evidence>
<feature type="transmembrane region" description="Helical" evidence="10">
    <location>
        <begin position="301"/>
        <end position="320"/>
    </location>
</feature>
<evidence type="ECO:0000256" key="9">
    <source>
        <dbReference type="ARBA" id="ARBA00023224"/>
    </source>
</evidence>
<dbReference type="GO" id="GO:0007165">
    <property type="term" value="P:signal transduction"/>
    <property type="evidence" value="ECO:0007669"/>
    <property type="project" value="UniProtKB-KW"/>
</dbReference>
<comment type="caution">
    <text evidence="11">The sequence shown here is derived from an EMBL/GenBank/DDBJ whole genome shotgun (WGS) entry which is preliminary data.</text>
</comment>
<feature type="transmembrane region" description="Helical" evidence="10">
    <location>
        <begin position="153"/>
        <end position="172"/>
    </location>
</feature>
<keyword evidence="7 10" id="KW-0472">Membrane</keyword>
<feature type="transmembrane region" description="Helical" evidence="10">
    <location>
        <begin position="202"/>
        <end position="222"/>
    </location>
</feature>
<accession>A0A482WFJ2</accession>
<reference evidence="11 12" key="1">
    <citation type="journal article" date="2017" name="Gigascience">
        <title>Genome sequence of the small brown planthopper, Laodelphax striatellus.</title>
        <authorList>
            <person name="Zhu J."/>
            <person name="Jiang F."/>
            <person name="Wang X."/>
            <person name="Yang P."/>
            <person name="Bao Y."/>
            <person name="Zhao W."/>
            <person name="Wang W."/>
            <person name="Lu H."/>
            <person name="Wang Q."/>
            <person name="Cui N."/>
            <person name="Li J."/>
            <person name="Chen X."/>
            <person name="Luo L."/>
            <person name="Yu J."/>
            <person name="Kang L."/>
            <person name="Cui F."/>
        </authorList>
    </citation>
    <scope>NUCLEOTIDE SEQUENCE [LARGE SCALE GENOMIC DNA]</scope>
    <source>
        <strain evidence="11">Lst14</strain>
    </source>
</reference>
<keyword evidence="5 10" id="KW-0552">Olfaction</keyword>
<dbReference type="InParanoid" id="A0A482WFJ2"/>
<feature type="transmembrane region" description="Helical" evidence="10">
    <location>
        <begin position="34"/>
        <end position="55"/>
    </location>
</feature>
<evidence type="ECO:0000256" key="5">
    <source>
        <dbReference type="ARBA" id="ARBA00022725"/>
    </source>
</evidence>
<evidence type="ECO:0000256" key="10">
    <source>
        <dbReference type="RuleBase" id="RU351113"/>
    </source>
</evidence>
<gene>
    <name evidence="11" type="ORF">LSTR_LSTR005956</name>
</gene>
<organism evidence="11 12">
    <name type="scientific">Laodelphax striatellus</name>
    <name type="common">Small brown planthopper</name>
    <name type="synonym">Delphax striatella</name>
    <dbReference type="NCBI Taxonomy" id="195883"/>
    <lineage>
        <taxon>Eukaryota</taxon>
        <taxon>Metazoa</taxon>
        <taxon>Ecdysozoa</taxon>
        <taxon>Arthropoda</taxon>
        <taxon>Hexapoda</taxon>
        <taxon>Insecta</taxon>
        <taxon>Pterygota</taxon>
        <taxon>Neoptera</taxon>
        <taxon>Paraneoptera</taxon>
        <taxon>Hemiptera</taxon>
        <taxon>Auchenorrhyncha</taxon>
        <taxon>Fulgoroidea</taxon>
        <taxon>Delphacidae</taxon>
        <taxon>Criomorphinae</taxon>
        <taxon>Laodelphax</taxon>
    </lineage>
</organism>
<dbReference type="FunCoup" id="A0A482WFJ2">
    <property type="interactions" value="87"/>
</dbReference>
<dbReference type="GO" id="GO:0005549">
    <property type="term" value="F:odorant binding"/>
    <property type="evidence" value="ECO:0007669"/>
    <property type="project" value="InterPro"/>
</dbReference>
<dbReference type="OrthoDB" id="6626871at2759"/>
<comment type="similarity">
    <text evidence="10">Belongs to the insect chemoreceptor superfamily. Heteromeric odorant receptor channel (TC 1.A.69) family.</text>
</comment>
<keyword evidence="4 10" id="KW-0812">Transmembrane</keyword>
<dbReference type="InterPro" id="IPR004117">
    <property type="entry name" value="7tm6_olfct_rcpt"/>
</dbReference>
<keyword evidence="12" id="KW-1185">Reference proteome</keyword>